<name>A0A9P6VH76_9HELO</name>
<accession>A0A9P6VH76</accession>
<dbReference type="EMBL" id="VNKQ01000011">
    <property type="protein sequence ID" value="KAG0647996.1"/>
    <property type="molecule type" value="Genomic_DNA"/>
</dbReference>
<feature type="region of interest" description="Disordered" evidence="1">
    <location>
        <begin position="70"/>
        <end position="95"/>
    </location>
</feature>
<dbReference type="AlphaFoldDB" id="A0A9P6VH76"/>
<organism evidence="2 3">
    <name type="scientific">Hyphodiscus hymeniophilus</name>
    <dbReference type="NCBI Taxonomy" id="353542"/>
    <lineage>
        <taxon>Eukaryota</taxon>
        <taxon>Fungi</taxon>
        <taxon>Dikarya</taxon>
        <taxon>Ascomycota</taxon>
        <taxon>Pezizomycotina</taxon>
        <taxon>Leotiomycetes</taxon>
        <taxon>Helotiales</taxon>
        <taxon>Hyphodiscaceae</taxon>
        <taxon>Hyphodiscus</taxon>
    </lineage>
</organism>
<feature type="compositionally biased region" description="Gly residues" evidence="1">
    <location>
        <begin position="80"/>
        <end position="95"/>
    </location>
</feature>
<dbReference type="Proteomes" id="UP000785200">
    <property type="component" value="Unassembled WGS sequence"/>
</dbReference>
<proteinExistence type="predicted"/>
<gene>
    <name evidence="2" type="ORF">D0Z07_5783</name>
</gene>
<evidence type="ECO:0000313" key="2">
    <source>
        <dbReference type="EMBL" id="KAG0647996.1"/>
    </source>
</evidence>
<comment type="caution">
    <text evidence="2">The sequence shown here is derived from an EMBL/GenBank/DDBJ whole genome shotgun (WGS) entry which is preliminary data.</text>
</comment>
<evidence type="ECO:0000313" key="3">
    <source>
        <dbReference type="Proteomes" id="UP000785200"/>
    </source>
</evidence>
<protein>
    <submittedName>
        <fullName evidence="2">Uncharacterized protein</fullName>
    </submittedName>
</protein>
<keyword evidence="3" id="KW-1185">Reference proteome</keyword>
<reference evidence="2" key="1">
    <citation type="submission" date="2019-07" db="EMBL/GenBank/DDBJ databases">
        <title>Hyphodiscus hymeniophilus genome sequencing and assembly.</title>
        <authorList>
            <person name="Kramer G."/>
            <person name="Nodwell J."/>
        </authorList>
    </citation>
    <scope>NUCLEOTIDE SEQUENCE</scope>
    <source>
        <strain evidence="2">ATCC 34498</strain>
    </source>
</reference>
<evidence type="ECO:0000256" key="1">
    <source>
        <dbReference type="SAM" id="MobiDB-lite"/>
    </source>
</evidence>
<sequence>MALRGDKAFPGHAGLGLEALLREGRDSASTAPGAFLLVGYEDLKIEVCAFETETVEGGKVLGDAVEGEAMGMGMMDDGGEGGGDHGGLGEGGGQL</sequence>